<evidence type="ECO:0000256" key="1">
    <source>
        <dbReference type="PROSITE-ProRule" id="PRU00425"/>
    </source>
</evidence>
<protein>
    <submittedName>
        <fullName evidence="4">PTS glucose transporter subunit IIA</fullName>
    </submittedName>
</protein>
<feature type="transmembrane region" description="Helical" evidence="2">
    <location>
        <begin position="420"/>
        <end position="441"/>
    </location>
</feature>
<dbReference type="Pfam" id="PF07663">
    <property type="entry name" value="EIIBC-GUT_C"/>
    <property type="match status" value="1"/>
</dbReference>
<dbReference type="InterPro" id="IPR011618">
    <property type="entry name" value="PTS_EIIBC_GUT_N"/>
</dbReference>
<dbReference type="InterPro" id="IPR004702">
    <property type="entry name" value="PTS_sorb_EIIBC"/>
</dbReference>
<dbReference type="PROSITE" id="PS51107">
    <property type="entry name" value="PTS_EIIC_TYPE_5"/>
    <property type="match status" value="1"/>
</dbReference>
<dbReference type="AlphaFoldDB" id="A0A3E2VYT0"/>
<dbReference type="Proteomes" id="UP000260025">
    <property type="component" value="Unassembled WGS sequence"/>
</dbReference>
<dbReference type="OrthoDB" id="1653703at2"/>
<evidence type="ECO:0000313" key="4">
    <source>
        <dbReference type="EMBL" id="RGC16721.1"/>
    </source>
</evidence>
<evidence type="ECO:0000256" key="2">
    <source>
        <dbReference type="SAM" id="Phobius"/>
    </source>
</evidence>
<feature type="modified residue" description="Phosphocysteine; by EIIA" evidence="1">
    <location>
        <position position="264"/>
    </location>
</feature>
<reference evidence="4 5" key="1">
    <citation type="submission" date="2018-08" db="EMBL/GenBank/DDBJ databases">
        <title>A genome reference for cultivated species of the human gut microbiota.</title>
        <authorList>
            <person name="Zou Y."/>
            <person name="Xue W."/>
            <person name="Luo G."/>
        </authorList>
    </citation>
    <scope>NUCLEOTIDE SEQUENCE [LARGE SCALE GENOMIC DNA]</scope>
    <source>
        <strain evidence="4 5">OF01-2LB</strain>
    </source>
</reference>
<dbReference type="InterPro" id="IPR011638">
    <property type="entry name" value="PTS_EIIBC_GUT_C"/>
</dbReference>
<dbReference type="PANTHER" id="PTHR39427">
    <property type="match status" value="1"/>
</dbReference>
<evidence type="ECO:0000313" key="5">
    <source>
        <dbReference type="Proteomes" id="UP000260025"/>
    </source>
</evidence>
<keyword evidence="4" id="KW-0813">Transport</keyword>
<sequence length="509" mass="54446">MELFTNMAQSFLSMFETGGSILLGWITNILPMVVCLMTAVQAIVKMIGENRVEAFTKALTRWRIARYTLMPLMAVLFLGNPLCFTFGKFLDERYKAAYYDACVSFLHPVTALFPHANASELFVYMGIAAGISEQKLPLGDLAIRYFMAGLVIMIVRGMISERISAFLSQKQDVKKASVSSEKKICEEEKQDIAYPCVRITQGAAGWGGPLLLYPSKQKHIILCVCGGGIHPVAQALADACRCDVIDGFTGSCPEEEILAAVIDCGGTARCGVYPKKGIATINVLATGKSGPLARFITEDLYVSDISEAQIEVVTEALASAKTIPESEEKQQSVSEENPLLRVGLGMSRVVSLCYSAGRETIEMVLRNILPFMAFTATLLGIIQVTGLGTLIAHTIAPLCATLPGMLVISLLCSLPILSPILGPGAVIAQVVGALLGTQIALGNIPPQYALPALFAINAQVGCDFIPVGLSLCQADAKTVETGVPAVLYSRMLTGPLAVLIAYLFSIGLY</sequence>
<feature type="transmembrane region" description="Helical" evidence="2">
    <location>
        <begin position="487"/>
        <end position="508"/>
    </location>
</feature>
<feature type="transmembrane region" description="Helical" evidence="2">
    <location>
        <begin position="64"/>
        <end position="87"/>
    </location>
</feature>
<dbReference type="RefSeq" id="WP_117442500.1">
    <property type="nucleotide sequence ID" value="NZ_JAJFEN010000038.1"/>
</dbReference>
<dbReference type="GO" id="GO:0005886">
    <property type="term" value="C:plasma membrane"/>
    <property type="evidence" value="ECO:0007669"/>
    <property type="project" value="TreeGrafter"/>
</dbReference>
<comment type="caution">
    <text evidence="4">The sequence shown here is derived from an EMBL/GenBank/DDBJ whole genome shotgun (WGS) entry which is preliminary data.</text>
</comment>
<keyword evidence="2" id="KW-0472">Membrane</keyword>
<dbReference type="InterPro" id="IPR004699">
    <property type="entry name" value="PTS_IID_sorb"/>
</dbReference>
<evidence type="ECO:0000259" key="3">
    <source>
        <dbReference type="PROSITE" id="PS51102"/>
    </source>
</evidence>
<dbReference type="GO" id="GO:0008982">
    <property type="term" value="F:protein-N(PI)-phosphohistidine-sugar phosphotransferase activity"/>
    <property type="evidence" value="ECO:0007669"/>
    <property type="project" value="InterPro"/>
</dbReference>
<keyword evidence="2" id="KW-0812">Transmembrane</keyword>
<name>A0A3E2VYT0_CLOIN</name>
<accession>A0A3E2VYT0</accession>
<proteinExistence type="predicted"/>
<feature type="transmembrane region" description="Helical" evidence="2">
    <location>
        <begin position="364"/>
        <end position="384"/>
    </location>
</feature>
<dbReference type="GO" id="GO:0009401">
    <property type="term" value="P:phosphoenolpyruvate-dependent sugar phosphotransferase system"/>
    <property type="evidence" value="ECO:0007669"/>
    <property type="project" value="InterPro"/>
</dbReference>
<keyword evidence="2" id="KW-1133">Transmembrane helix</keyword>
<feature type="transmembrane region" description="Helical" evidence="2">
    <location>
        <begin position="142"/>
        <end position="159"/>
    </location>
</feature>
<dbReference type="Pfam" id="PF03608">
    <property type="entry name" value="EII-GUT"/>
    <property type="match status" value="1"/>
</dbReference>
<dbReference type="EMBL" id="QVEV01000007">
    <property type="protein sequence ID" value="RGC16721.1"/>
    <property type="molecule type" value="Genomic_DNA"/>
</dbReference>
<feature type="transmembrane region" description="Helical" evidence="2">
    <location>
        <begin position="390"/>
        <end position="413"/>
    </location>
</feature>
<dbReference type="PROSITE" id="PS51102">
    <property type="entry name" value="PTS_EIIB_TYPE_5"/>
    <property type="match status" value="1"/>
</dbReference>
<organism evidence="4 5">
    <name type="scientific">Clostridium innocuum</name>
    <dbReference type="NCBI Taxonomy" id="1522"/>
    <lineage>
        <taxon>Bacteria</taxon>
        <taxon>Bacillati</taxon>
        <taxon>Bacillota</taxon>
        <taxon>Clostridia</taxon>
        <taxon>Eubacteriales</taxon>
        <taxon>Clostridiaceae</taxon>
        <taxon>Clostridium</taxon>
    </lineage>
</organism>
<feature type="transmembrane region" description="Helical" evidence="2">
    <location>
        <begin position="20"/>
        <end position="44"/>
    </location>
</feature>
<dbReference type="Pfam" id="PF03612">
    <property type="entry name" value="EIIBC-GUT_N"/>
    <property type="match status" value="1"/>
</dbReference>
<gene>
    <name evidence="4" type="ORF">DXA38_06700</name>
</gene>
<feature type="domain" description="PTS EIIB type-5" evidence="3">
    <location>
        <begin position="193"/>
        <end position="369"/>
    </location>
</feature>
<keyword evidence="4" id="KW-0762">Sugar transport</keyword>
<dbReference type="PANTHER" id="PTHR39427:SF1">
    <property type="entry name" value="PTS SYSTEM GLUCITOL_SORBITOL-SPECIFIC EIIB COMPONENT"/>
    <property type="match status" value="1"/>
</dbReference>